<feature type="non-terminal residue" evidence="2">
    <location>
        <position position="56"/>
    </location>
</feature>
<keyword evidence="1" id="KW-0812">Transmembrane</keyword>
<dbReference type="AlphaFoldDB" id="A0A835P8X1"/>
<comment type="caution">
    <text evidence="2">The sequence shown here is derived from an EMBL/GenBank/DDBJ whole genome shotgun (WGS) entry which is preliminary data.</text>
</comment>
<protein>
    <submittedName>
        <fullName evidence="2">Uncharacterized protein</fullName>
    </submittedName>
</protein>
<keyword evidence="1" id="KW-0472">Membrane</keyword>
<evidence type="ECO:0000313" key="2">
    <source>
        <dbReference type="EMBL" id="KAG0448020.1"/>
    </source>
</evidence>
<proteinExistence type="predicted"/>
<sequence>MVLATLWHSWRKVSVINIVILIVLMVVYTLLAGNNEKWMDNGEAYGQARMTKSRPS</sequence>
<feature type="transmembrane region" description="Helical" evidence="1">
    <location>
        <begin position="12"/>
        <end position="31"/>
    </location>
</feature>
<reference evidence="2 3" key="1">
    <citation type="journal article" date="2020" name="Nat. Food">
        <title>A phased Vanilla planifolia genome enables genetic improvement of flavour and production.</title>
        <authorList>
            <person name="Hasing T."/>
            <person name="Tang H."/>
            <person name="Brym M."/>
            <person name="Khazi F."/>
            <person name="Huang T."/>
            <person name="Chambers A.H."/>
        </authorList>
    </citation>
    <scope>NUCLEOTIDE SEQUENCE [LARGE SCALE GENOMIC DNA]</scope>
    <source>
        <tissue evidence="2">Leaf</tissue>
    </source>
</reference>
<organism evidence="2 3">
    <name type="scientific">Vanilla planifolia</name>
    <name type="common">Vanilla</name>
    <dbReference type="NCBI Taxonomy" id="51239"/>
    <lineage>
        <taxon>Eukaryota</taxon>
        <taxon>Viridiplantae</taxon>
        <taxon>Streptophyta</taxon>
        <taxon>Embryophyta</taxon>
        <taxon>Tracheophyta</taxon>
        <taxon>Spermatophyta</taxon>
        <taxon>Magnoliopsida</taxon>
        <taxon>Liliopsida</taxon>
        <taxon>Asparagales</taxon>
        <taxon>Orchidaceae</taxon>
        <taxon>Vanilloideae</taxon>
        <taxon>Vanilleae</taxon>
        <taxon>Vanilla</taxon>
    </lineage>
</organism>
<evidence type="ECO:0000313" key="3">
    <source>
        <dbReference type="Proteomes" id="UP000639772"/>
    </source>
</evidence>
<gene>
    <name evidence="2" type="ORF">HPP92_028033</name>
</gene>
<accession>A0A835P8X1</accession>
<dbReference type="Proteomes" id="UP000639772">
    <property type="component" value="Unassembled WGS sequence"/>
</dbReference>
<dbReference type="EMBL" id="JADCNM010000372">
    <property type="protein sequence ID" value="KAG0448020.1"/>
    <property type="molecule type" value="Genomic_DNA"/>
</dbReference>
<keyword evidence="1" id="KW-1133">Transmembrane helix</keyword>
<evidence type="ECO:0000256" key="1">
    <source>
        <dbReference type="SAM" id="Phobius"/>
    </source>
</evidence>
<name>A0A835P8X1_VANPL</name>